<dbReference type="InterPro" id="IPR045010">
    <property type="entry name" value="MDR_fam"/>
</dbReference>
<dbReference type="SUPFAM" id="SSF51735">
    <property type="entry name" value="NAD(P)-binding Rossmann-fold domains"/>
    <property type="match status" value="1"/>
</dbReference>
<proteinExistence type="predicted"/>
<dbReference type="OrthoDB" id="9805663at2"/>
<dbReference type="Pfam" id="PF00107">
    <property type="entry name" value="ADH_zinc_N"/>
    <property type="match status" value="1"/>
</dbReference>
<dbReference type="InterPro" id="IPR011032">
    <property type="entry name" value="GroES-like_sf"/>
</dbReference>
<gene>
    <name evidence="3" type="ORF">CHU95_12800</name>
</gene>
<dbReference type="AlphaFoldDB" id="A0A255YYJ5"/>
<sequence length="337" mass="36111">MASNRRITLRAHPSGNPLPSDFSLIEEAVPQPGPGEMRVRNLYFSMEPAIRGWLDGKDNYFQAIPLGGVIRGPSLGIVEVSNLEGFKPGDHVWGLTHWEDYSILSAETILLERLDVSWNVPLSHYVGALGPSGLTAYVGLHDVGRIKAGDTVVISAAAGAVGSVAGQIARLRGCRVVGLAGSAEKAAILTERLGFHAAINYRAVGDLGAAIADACPDGVDVYFDNVGGRTLDALLPRMRDFGRIICCGMISDYNNQASPTPVHNLWQVVAKQLTMRGFLLFSHMDTLPQARHDLHQWAADGKLVALENVTHGIANAPDSFCRLMAGETIGKTVLAVD</sequence>
<keyword evidence="1" id="KW-0560">Oxidoreductase</keyword>
<dbReference type="Gene3D" id="3.90.180.10">
    <property type="entry name" value="Medium-chain alcohol dehydrogenases, catalytic domain"/>
    <property type="match status" value="1"/>
</dbReference>
<dbReference type="CDD" id="cd05288">
    <property type="entry name" value="PGDH"/>
    <property type="match status" value="1"/>
</dbReference>
<dbReference type="SMART" id="SM00829">
    <property type="entry name" value="PKS_ER"/>
    <property type="match status" value="1"/>
</dbReference>
<dbReference type="InterPro" id="IPR041694">
    <property type="entry name" value="ADH_N_2"/>
</dbReference>
<dbReference type="InterPro" id="IPR036291">
    <property type="entry name" value="NAD(P)-bd_dom_sf"/>
</dbReference>
<protein>
    <submittedName>
        <fullName evidence="3">NADP-dependent oxidoreductase</fullName>
    </submittedName>
</protein>
<name>A0A255YYJ5_9PROT</name>
<evidence type="ECO:0000256" key="1">
    <source>
        <dbReference type="ARBA" id="ARBA00023002"/>
    </source>
</evidence>
<dbReference type="InterPro" id="IPR020843">
    <property type="entry name" value="ER"/>
</dbReference>
<dbReference type="Proteomes" id="UP000216998">
    <property type="component" value="Unassembled WGS sequence"/>
</dbReference>
<dbReference type="PANTHER" id="PTHR43205">
    <property type="entry name" value="PROSTAGLANDIN REDUCTASE"/>
    <property type="match status" value="1"/>
</dbReference>
<keyword evidence="4" id="KW-1185">Reference proteome</keyword>
<evidence type="ECO:0000313" key="3">
    <source>
        <dbReference type="EMBL" id="OYQ34306.1"/>
    </source>
</evidence>
<evidence type="ECO:0000313" key="4">
    <source>
        <dbReference type="Proteomes" id="UP000216998"/>
    </source>
</evidence>
<comment type="caution">
    <text evidence="3">The sequence shown here is derived from an EMBL/GenBank/DDBJ whole genome shotgun (WGS) entry which is preliminary data.</text>
</comment>
<feature type="domain" description="Enoyl reductase (ER)" evidence="2">
    <location>
        <begin position="17"/>
        <end position="334"/>
    </location>
</feature>
<dbReference type="Gene3D" id="3.40.50.720">
    <property type="entry name" value="NAD(P)-binding Rossmann-like Domain"/>
    <property type="match status" value="1"/>
</dbReference>
<dbReference type="RefSeq" id="WP_094456714.1">
    <property type="nucleotide sequence ID" value="NZ_NOXU01000029.1"/>
</dbReference>
<dbReference type="GO" id="GO:0016628">
    <property type="term" value="F:oxidoreductase activity, acting on the CH-CH group of donors, NAD or NADP as acceptor"/>
    <property type="evidence" value="ECO:0007669"/>
    <property type="project" value="InterPro"/>
</dbReference>
<dbReference type="InterPro" id="IPR013149">
    <property type="entry name" value="ADH-like_C"/>
</dbReference>
<organism evidence="3 4">
    <name type="scientific">Niveispirillum lacus</name>
    <dbReference type="NCBI Taxonomy" id="1981099"/>
    <lineage>
        <taxon>Bacteria</taxon>
        <taxon>Pseudomonadati</taxon>
        <taxon>Pseudomonadota</taxon>
        <taxon>Alphaproteobacteria</taxon>
        <taxon>Rhodospirillales</taxon>
        <taxon>Azospirillaceae</taxon>
        <taxon>Niveispirillum</taxon>
    </lineage>
</organism>
<dbReference type="Pfam" id="PF16884">
    <property type="entry name" value="ADH_N_2"/>
    <property type="match status" value="1"/>
</dbReference>
<dbReference type="EMBL" id="NOXU01000029">
    <property type="protein sequence ID" value="OYQ34306.1"/>
    <property type="molecule type" value="Genomic_DNA"/>
</dbReference>
<dbReference type="SUPFAM" id="SSF50129">
    <property type="entry name" value="GroES-like"/>
    <property type="match status" value="1"/>
</dbReference>
<dbReference type="FunFam" id="3.40.50.720:FF:000121">
    <property type="entry name" value="Prostaglandin reductase 2"/>
    <property type="match status" value="1"/>
</dbReference>
<accession>A0A255YYJ5</accession>
<reference evidence="3 4" key="1">
    <citation type="submission" date="2017-07" db="EMBL/GenBank/DDBJ databases">
        <title>Niveispirillum cyanobacteriorum sp. nov., isolated from cyanobacterial aggregates in a eutrophic lake.</title>
        <authorList>
            <person name="Cai H."/>
        </authorList>
    </citation>
    <scope>NUCLEOTIDE SEQUENCE [LARGE SCALE GENOMIC DNA]</scope>
    <source>
        <strain evidence="4">TH1-14</strain>
    </source>
</reference>
<evidence type="ECO:0000259" key="2">
    <source>
        <dbReference type="SMART" id="SM00829"/>
    </source>
</evidence>
<dbReference type="PANTHER" id="PTHR43205:SF7">
    <property type="entry name" value="PROSTAGLANDIN REDUCTASE 1"/>
    <property type="match status" value="1"/>
</dbReference>